<dbReference type="PROSITE" id="PS51294">
    <property type="entry name" value="HTH_MYB"/>
    <property type="match status" value="2"/>
</dbReference>
<feature type="domain" description="HTH myb-type" evidence="9">
    <location>
        <begin position="65"/>
        <end position="119"/>
    </location>
</feature>
<proteinExistence type="predicted"/>
<dbReference type="SMART" id="SM00717">
    <property type="entry name" value="SANT"/>
    <property type="match status" value="2"/>
</dbReference>
<feature type="domain" description="Myb-like" evidence="8">
    <location>
        <begin position="13"/>
        <end position="64"/>
    </location>
</feature>
<evidence type="ECO:0000256" key="5">
    <source>
        <dbReference type="ARBA" id="ARBA00023163"/>
    </source>
</evidence>
<evidence type="ECO:0000256" key="1">
    <source>
        <dbReference type="ARBA" id="ARBA00004123"/>
    </source>
</evidence>
<dbReference type="GO" id="GO:0003677">
    <property type="term" value="F:DNA binding"/>
    <property type="evidence" value="ECO:0007669"/>
    <property type="project" value="UniProtKB-KW"/>
</dbReference>
<keyword evidence="3" id="KW-0805">Transcription regulation</keyword>
<keyword evidence="11" id="KW-1185">Reference proteome</keyword>
<dbReference type="PROSITE" id="PS50090">
    <property type="entry name" value="MYB_LIKE"/>
    <property type="match status" value="2"/>
</dbReference>
<evidence type="ECO:0000259" key="8">
    <source>
        <dbReference type="PROSITE" id="PS50090"/>
    </source>
</evidence>
<evidence type="ECO:0000256" key="4">
    <source>
        <dbReference type="ARBA" id="ARBA00023125"/>
    </source>
</evidence>
<feature type="domain" description="HTH myb-type" evidence="9">
    <location>
        <begin position="13"/>
        <end position="64"/>
    </location>
</feature>
<dbReference type="AlphaFoldDB" id="A0A834W5X8"/>
<dbReference type="Pfam" id="PF00249">
    <property type="entry name" value="Myb_DNA-binding"/>
    <property type="match status" value="2"/>
</dbReference>
<dbReference type="SUPFAM" id="SSF46689">
    <property type="entry name" value="Homeodomain-like"/>
    <property type="match status" value="1"/>
</dbReference>
<evidence type="ECO:0000256" key="6">
    <source>
        <dbReference type="ARBA" id="ARBA00023242"/>
    </source>
</evidence>
<name>A0A834W5X8_9FABA</name>
<keyword evidence="5" id="KW-0804">Transcription</keyword>
<evidence type="ECO:0000256" key="2">
    <source>
        <dbReference type="ARBA" id="ARBA00022737"/>
    </source>
</evidence>
<dbReference type="OrthoDB" id="2143914at2759"/>
<keyword evidence="2" id="KW-0677">Repeat</keyword>
<gene>
    <name evidence="10" type="ORF">G2W53_032001</name>
</gene>
<comment type="subcellular location">
    <subcellularLocation>
        <location evidence="1">Nucleus</location>
    </subcellularLocation>
</comment>
<organism evidence="10 11">
    <name type="scientific">Senna tora</name>
    <dbReference type="NCBI Taxonomy" id="362788"/>
    <lineage>
        <taxon>Eukaryota</taxon>
        <taxon>Viridiplantae</taxon>
        <taxon>Streptophyta</taxon>
        <taxon>Embryophyta</taxon>
        <taxon>Tracheophyta</taxon>
        <taxon>Spermatophyta</taxon>
        <taxon>Magnoliopsida</taxon>
        <taxon>eudicotyledons</taxon>
        <taxon>Gunneridae</taxon>
        <taxon>Pentapetalae</taxon>
        <taxon>rosids</taxon>
        <taxon>fabids</taxon>
        <taxon>Fabales</taxon>
        <taxon>Fabaceae</taxon>
        <taxon>Caesalpinioideae</taxon>
        <taxon>Cassia clade</taxon>
        <taxon>Senna</taxon>
    </lineage>
</organism>
<accession>A0A834W5X8</accession>
<comment type="caution">
    <text evidence="10">The sequence shown here is derived from an EMBL/GenBank/DDBJ whole genome shotgun (WGS) entry which is preliminary data.</text>
</comment>
<dbReference type="Proteomes" id="UP000634136">
    <property type="component" value="Unassembled WGS sequence"/>
</dbReference>
<evidence type="ECO:0000313" key="11">
    <source>
        <dbReference type="Proteomes" id="UP000634136"/>
    </source>
</evidence>
<dbReference type="InterPro" id="IPR017930">
    <property type="entry name" value="Myb_dom"/>
</dbReference>
<dbReference type="PANTHER" id="PTHR47995">
    <property type="entry name" value="TRANSCRIPTION FACTOR MYB33-RELATED"/>
    <property type="match status" value="1"/>
</dbReference>
<evidence type="ECO:0000256" key="7">
    <source>
        <dbReference type="SAM" id="MobiDB-lite"/>
    </source>
</evidence>
<evidence type="ECO:0000313" key="10">
    <source>
        <dbReference type="EMBL" id="KAF7811025.1"/>
    </source>
</evidence>
<evidence type="ECO:0000256" key="3">
    <source>
        <dbReference type="ARBA" id="ARBA00023015"/>
    </source>
</evidence>
<dbReference type="PANTHER" id="PTHR47995:SF18">
    <property type="entry name" value="TRANSCRIPTION FACTOR MYB65"/>
    <property type="match status" value="1"/>
</dbReference>
<dbReference type="Gene3D" id="1.10.10.60">
    <property type="entry name" value="Homeodomain-like"/>
    <property type="match status" value="2"/>
</dbReference>
<sequence>MNRDSTMEVLQRDADRVKGPWSSEEDEILKRFVERHGARNWSEISKEISGRSGKSCRLRWCNQLSPEVERGAFTPEEDEIIVRAHAKYGNRWATIAKLLNGRTDNSVKNHWNSTLKRKHSIGEDDLSLYPPAKKAAGVDRSPAIPSISASSQSESDLSDSGVLPQVISSSSWTTLIRPVAKPISAIFMKEPSTELTLSLPGAEWSDSITEHEKPASASAVLSSESEAFGPELVSMMKEMIRVEWSNLAATPLPYELLEEFNFT</sequence>
<protein>
    <submittedName>
        <fullName evidence="10">Transcription factor MYB44-like</fullName>
    </submittedName>
</protein>
<keyword evidence="6" id="KW-0539">Nucleus</keyword>
<evidence type="ECO:0000259" key="9">
    <source>
        <dbReference type="PROSITE" id="PS51294"/>
    </source>
</evidence>
<dbReference type="CDD" id="cd00167">
    <property type="entry name" value="SANT"/>
    <property type="match status" value="2"/>
</dbReference>
<reference evidence="10" key="1">
    <citation type="submission" date="2020-09" db="EMBL/GenBank/DDBJ databases">
        <title>Genome-Enabled Discovery of Anthraquinone Biosynthesis in Senna tora.</title>
        <authorList>
            <person name="Kang S.-H."/>
            <person name="Pandey R.P."/>
            <person name="Lee C.-M."/>
            <person name="Sim J.-S."/>
            <person name="Jeong J.-T."/>
            <person name="Choi B.-S."/>
            <person name="Jung M."/>
            <person name="Ginzburg D."/>
            <person name="Zhao K."/>
            <person name="Won S.Y."/>
            <person name="Oh T.-J."/>
            <person name="Yu Y."/>
            <person name="Kim N.-H."/>
            <person name="Lee O.R."/>
            <person name="Lee T.-H."/>
            <person name="Bashyal P."/>
            <person name="Kim T.-S."/>
            <person name="Lee W.-H."/>
            <person name="Kawkins C."/>
            <person name="Kim C.-K."/>
            <person name="Kim J.S."/>
            <person name="Ahn B.O."/>
            <person name="Rhee S.Y."/>
            <person name="Sohng J.K."/>
        </authorList>
    </citation>
    <scope>NUCLEOTIDE SEQUENCE</scope>
    <source>
        <tissue evidence="10">Leaf</tissue>
    </source>
</reference>
<feature type="compositionally biased region" description="Low complexity" evidence="7">
    <location>
        <begin position="141"/>
        <end position="160"/>
    </location>
</feature>
<dbReference type="GO" id="GO:0005634">
    <property type="term" value="C:nucleus"/>
    <property type="evidence" value="ECO:0007669"/>
    <property type="project" value="UniProtKB-SubCell"/>
</dbReference>
<dbReference type="FunFam" id="1.10.10.60:FF:000060">
    <property type="entry name" value="MYB transcription factor"/>
    <property type="match status" value="1"/>
</dbReference>
<keyword evidence="4" id="KW-0238">DNA-binding</keyword>
<feature type="region of interest" description="Disordered" evidence="7">
    <location>
        <begin position="134"/>
        <end position="160"/>
    </location>
</feature>
<dbReference type="InterPro" id="IPR009057">
    <property type="entry name" value="Homeodomain-like_sf"/>
</dbReference>
<feature type="domain" description="Myb-like" evidence="8">
    <location>
        <begin position="65"/>
        <end position="115"/>
    </location>
</feature>
<dbReference type="InterPro" id="IPR001005">
    <property type="entry name" value="SANT/Myb"/>
</dbReference>
<dbReference type="EMBL" id="JAAIUW010000010">
    <property type="protein sequence ID" value="KAF7811025.1"/>
    <property type="molecule type" value="Genomic_DNA"/>
</dbReference>